<feature type="compositionally biased region" description="Polar residues" evidence="5">
    <location>
        <begin position="333"/>
        <end position="344"/>
    </location>
</feature>
<dbReference type="GO" id="GO:0120009">
    <property type="term" value="P:intermembrane lipid transfer"/>
    <property type="evidence" value="ECO:0007669"/>
    <property type="project" value="UniProtKB-ARBA"/>
</dbReference>
<dbReference type="GO" id="GO:0005886">
    <property type="term" value="C:plasma membrane"/>
    <property type="evidence" value="ECO:0007669"/>
    <property type="project" value="TreeGrafter"/>
</dbReference>
<comment type="caution">
    <text evidence="7">The sequence shown here is derived from an EMBL/GenBank/DDBJ whole genome shotgun (WGS) entry which is preliminary data.</text>
</comment>
<dbReference type="InterPro" id="IPR037239">
    <property type="entry name" value="OSBP_sf"/>
</dbReference>
<protein>
    <submittedName>
        <fullName evidence="7">Oxysterol binding protein</fullName>
    </submittedName>
</protein>
<feature type="region of interest" description="Disordered" evidence="5">
    <location>
        <begin position="325"/>
        <end position="366"/>
    </location>
</feature>
<evidence type="ECO:0000256" key="3">
    <source>
        <dbReference type="ARBA" id="ARBA00023055"/>
    </source>
</evidence>
<feature type="domain" description="PH" evidence="6">
    <location>
        <begin position="30"/>
        <end position="122"/>
    </location>
</feature>
<dbReference type="AlphaFoldDB" id="A0A9P5XQJ7"/>
<evidence type="ECO:0000256" key="5">
    <source>
        <dbReference type="SAM" id="MobiDB-lite"/>
    </source>
</evidence>
<dbReference type="GO" id="GO:0097038">
    <property type="term" value="C:perinuclear endoplasmic reticulum"/>
    <property type="evidence" value="ECO:0007669"/>
    <property type="project" value="TreeGrafter"/>
</dbReference>
<dbReference type="InterPro" id="IPR001849">
    <property type="entry name" value="PH_domain"/>
</dbReference>
<dbReference type="SMART" id="SM00233">
    <property type="entry name" value="PH"/>
    <property type="match status" value="1"/>
</dbReference>
<dbReference type="CDD" id="cd13289">
    <property type="entry name" value="PH_Osh3p_yeast"/>
    <property type="match status" value="1"/>
</dbReference>
<dbReference type="GO" id="GO:0032541">
    <property type="term" value="C:cortical endoplasmic reticulum"/>
    <property type="evidence" value="ECO:0007669"/>
    <property type="project" value="TreeGrafter"/>
</dbReference>
<dbReference type="FunFam" id="2.40.160.120:FF:000001">
    <property type="entry name" value="Oxysterol-binding protein"/>
    <property type="match status" value="1"/>
</dbReference>
<keyword evidence="4" id="KW-0446">Lipid-binding</keyword>
<dbReference type="Pfam" id="PF01237">
    <property type="entry name" value="Oxysterol_BP"/>
    <property type="match status" value="1"/>
</dbReference>
<dbReference type="Gene3D" id="2.40.160.120">
    <property type="match status" value="1"/>
</dbReference>
<dbReference type="OrthoDB" id="1854502at2759"/>
<feature type="compositionally biased region" description="Basic and acidic residues" evidence="5">
    <location>
        <begin position="345"/>
        <end position="361"/>
    </location>
</feature>
<proteinExistence type="inferred from homology"/>
<comment type="similarity">
    <text evidence="1">Belongs to the OSBP family.</text>
</comment>
<evidence type="ECO:0000256" key="4">
    <source>
        <dbReference type="ARBA" id="ARBA00023121"/>
    </source>
</evidence>
<dbReference type="Gene3D" id="3.30.70.3490">
    <property type="match status" value="1"/>
</dbReference>
<keyword evidence="3" id="KW-0445">Lipid transport</keyword>
<dbReference type="GO" id="GO:0035621">
    <property type="term" value="P:ER to Golgi ceramide transport"/>
    <property type="evidence" value="ECO:0007669"/>
    <property type="project" value="TreeGrafter"/>
</dbReference>
<dbReference type="InterPro" id="IPR011993">
    <property type="entry name" value="PH-like_dom_sf"/>
</dbReference>
<dbReference type="GO" id="GO:0032934">
    <property type="term" value="F:sterol binding"/>
    <property type="evidence" value="ECO:0007669"/>
    <property type="project" value="TreeGrafter"/>
</dbReference>
<dbReference type="PANTHER" id="PTHR10972:SF203">
    <property type="entry name" value="OXYSTEROL-BINDING PROTEIN HOMOLOG 3"/>
    <property type="match status" value="1"/>
</dbReference>
<sequence length="738" mass="83414">MKGSTSVALQGTASAPLNLVTFKQGSSAQAVMCEGWVLKKRRKKMQGFARRYFVLYHNGLLQYSFEPGQPIRDQISLQHAAISTAPGRKDIHIDSNTATFHIKCLSTKDFDTWMTALRKFISLGIEARKSLNSRSHIRQASINLSKSEGLVDGMGVVIQQLEESILVLLHELPLKKVPSSSRKSGKDGHKDHHKDVFGLFKKHPHHTSGEFGVDGLQPDSSPTAQHVLHTLEQLKSQHAALLKSMQPRIVHEPQNVYHTPFPPTTEEHHEYENVHEHHSNTASTGLRHRHSIATTISDGTCEWYDAVDNMDDGPEEFVMDTQLSPEHAEQVSRIPTNDSRSSLEQFDRSSNETDAEEEKHPPRVSQDLGHDALATVRRVHLPSPVIGDEGSLFAILKKNVGKDLSTITFPVTFNEPLTLLQRAAEEVEYFSLLDEATQANNPVDRLSCVAAFAVSGYAHTRHRSGRKGFNPMLAETFEDIRMKFIAEKVRHNPVEMVYHAEGNGWELTATSAGRTKFWGKSLEIIPQGVTRLRIGDDHFCWTKPSSFMRNLMVGTKYLEHCGDMIVENLTNKYHCVLEFKQSGYWGPSNVVSGPVYSPTGEVVSHIEGKWDDQISQTLDSSHFRLLWRVNPFPKETQDYYGFTAFGITLNELTPNLIGKLPPTDSRNRPDVRALENGDVDTAEAAKLRIEEMQRERRKHGQDQQPRWFKQVGDEWVYVGGYWEARARGWKNENIQALW</sequence>
<organism evidence="7 8">
    <name type="scientific">Macrolepiota fuliginosa MF-IS2</name>
    <dbReference type="NCBI Taxonomy" id="1400762"/>
    <lineage>
        <taxon>Eukaryota</taxon>
        <taxon>Fungi</taxon>
        <taxon>Dikarya</taxon>
        <taxon>Basidiomycota</taxon>
        <taxon>Agaricomycotina</taxon>
        <taxon>Agaricomycetes</taxon>
        <taxon>Agaricomycetidae</taxon>
        <taxon>Agaricales</taxon>
        <taxon>Agaricineae</taxon>
        <taxon>Agaricaceae</taxon>
        <taxon>Macrolepiota</taxon>
    </lineage>
</organism>
<evidence type="ECO:0000256" key="1">
    <source>
        <dbReference type="ARBA" id="ARBA00008842"/>
    </source>
</evidence>
<dbReference type="GO" id="GO:0030011">
    <property type="term" value="P:maintenance of cell polarity"/>
    <property type="evidence" value="ECO:0007669"/>
    <property type="project" value="TreeGrafter"/>
</dbReference>
<dbReference type="GO" id="GO:0034727">
    <property type="term" value="P:piecemeal microautophagy of the nucleus"/>
    <property type="evidence" value="ECO:0007669"/>
    <property type="project" value="TreeGrafter"/>
</dbReference>
<dbReference type="Proteomes" id="UP000807342">
    <property type="component" value="Unassembled WGS sequence"/>
</dbReference>
<dbReference type="EMBL" id="MU151051">
    <property type="protein sequence ID" value="KAF9454904.1"/>
    <property type="molecule type" value="Genomic_DNA"/>
</dbReference>
<keyword evidence="8" id="KW-1185">Reference proteome</keyword>
<dbReference type="Pfam" id="PF15409">
    <property type="entry name" value="PH_8"/>
    <property type="match status" value="1"/>
</dbReference>
<keyword evidence="2" id="KW-0813">Transport</keyword>
<dbReference type="GO" id="GO:0006897">
    <property type="term" value="P:endocytosis"/>
    <property type="evidence" value="ECO:0007669"/>
    <property type="project" value="TreeGrafter"/>
</dbReference>
<dbReference type="PROSITE" id="PS50003">
    <property type="entry name" value="PH_DOMAIN"/>
    <property type="match status" value="1"/>
</dbReference>
<evidence type="ECO:0000256" key="2">
    <source>
        <dbReference type="ARBA" id="ARBA00022448"/>
    </source>
</evidence>
<name>A0A9P5XQJ7_9AGAR</name>
<dbReference type="SUPFAM" id="SSF50729">
    <property type="entry name" value="PH domain-like"/>
    <property type="match status" value="1"/>
</dbReference>
<dbReference type="SUPFAM" id="SSF144000">
    <property type="entry name" value="Oxysterol-binding protein-like"/>
    <property type="match status" value="1"/>
</dbReference>
<dbReference type="InterPro" id="IPR000648">
    <property type="entry name" value="Oxysterol-bd"/>
</dbReference>
<evidence type="ECO:0000313" key="8">
    <source>
        <dbReference type="Proteomes" id="UP000807342"/>
    </source>
</evidence>
<dbReference type="GO" id="GO:0005829">
    <property type="term" value="C:cytosol"/>
    <property type="evidence" value="ECO:0007669"/>
    <property type="project" value="TreeGrafter"/>
</dbReference>
<evidence type="ECO:0000259" key="6">
    <source>
        <dbReference type="PROSITE" id="PS50003"/>
    </source>
</evidence>
<dbReference type="GO" id="GO:0006887">
    <property type="term" value="P:exocytosis"/>
    <property type="evidence" value="ECO:0007669"/>
    <property type="project" value="TreeGrafter"/>
</dbReference>
<dbReference type="Gene3D" id="2.30.29.30">
    <property type="entry name" value="Pleckstrin-homology domain (PH domain)/Phosphotyrosine-binding domain (PTB)"/>
    <property type="match status" value="1"/>
</dbReference>
<gene>
    <name evidence="7" type="ORF">P691DRAFT_799911</name>
</gene>
<reference evidence="7" key="1">
    <citation type="submission" date="2020-11" db="EMBL/GenBank/DDBJ databases">
        <authorList>
            <consortium name="DOE Joint Genome Institute"/>
            <person name="Ahrendt S."/>
            <person name="Riley R."/>
            <person name="Andreopoulos W."/>
            <person name="Labutti K."/>
            <person name="Pangilinan J."/>
            <person name="Ruiz-Duenas F.J."/>
            <person name="Barrasa J.M."/>
            <person name="Sanchez-Garcia M."/>
            <person name="Camarero S."/>
            <person name="Miyauchi S."/>
            <person name="Serrano A."/>
            <person name="Linde D."/>
            <person name="Babiker R."/>
            <person name="Drula E."/>
            <person name="Ayuso-Fernandez I."/>
            <person name="Pacheco R."/>
            <person name="Padilla G."/>
            <person name="Ferreira P."/>
            <person name="Barriuso J."/>
            <person name="Kellner H."/>
            <person name="Castanera R."/>
            <person name="Alfaro M."/>
            <person name="Ramirez L."/>
            <person name="Pisabarro A.G."/>
            <person name="Kuo A."/>
            <person name="Tritt A."/>
            <person name="Lipzen A."/>
            <person name="He G."/>
            <person name="Yan M."/>
            <person name="Ng V."/>
            <person name="Cullen D."/>
            <person name="Martin F."/>
            <person name="Rosso M.-N."/>
            <person name="Henrissat B."/>
            <person name="Hibbett D."/>
            <person name="Martinez A.T."/>
            <person name="Grigoriev I.V."/>
        </authorList>
    </citation>
    <scope>NUCLEOTIDE SEQUENCE</scope>
    <source>
        <strain evidence="7">MF-IS2</strain>
    </source>
</reference>
<dbReference type="PANTHER" id="PTHR10972">
    <property type="entry name" value="OXYSTEROL-BINDING PROTEIN-RELATED"/>
    <property type="match status" value="1"/>
</dbReference>
<evidence type="ECO:0000313" key="7">
    <source>
        <dbReference type="EMBL" id="KAF9454904.1"/>
    </source>
</evidence>
<dbReference type="InterPro" id="IPR041680">
    <property type="entry name" value="PH_8"/>
</dbReference>
<accession>A0A9P5XQJ7</accession>